<feature type="domain" description="Large ribosomal subunit protein uL6 alpha-beta" evidence="7">
    <location>
        <begin position="11"/>
        <end position="82"/>
    </location>
</feature>
<dbReference type="Pfam" id="PF00347">
    <property type="entry name" value="Ribosomal_L6"/>
    <property type="match status" value="2"/>
</dbReference>
<name>A0A2H0X794_UNCKA</name>
<dbReference type="GO" id="GO:0022625">
    <property type="term" value="C:cytosolic large ribosomal subunit"/>
    <property type="evidence" value="ECO:0007669"/>
    <property type="project" value="UniProtKB-UniRule"/>
</dbReference>
<dbReference type="PANTHER" id="PTHR11655:SF14">
    <property type="entry name" value="LARGE RIBOSOMAL SUBUNIT PROTEIN UL6M"/>
    <property type="match status" value="1"/>
</dbReference>
<dbReference type="SUPFAM" id="SSF56053">
    <property type="entry name" value="Ribosomal protein L6"/>
    <property type="match status" value="2"/>
</dbReference>
<comment type="function">
    <text evidence="4 6">This protein binds to the 23S rRNA, and is important in its secondary structure. It is located near the subunit interface in the base of the L7/L12 stalk, and near the tRNA binding site of the peptidyltransferase center.</text>
</comment>
<dbReference type="PANTHER" id="PTHR11655">
    <property type="entry name" value="60S/50S RIBOSOMAL PROTEIN L6/L9"/>
    <property type="match status" value="1"/>
</dbReference>
<evidence type="ECO:0000256" key="3">
    <source>
        <dbReference type="ARBA" id="ARBA00023274"/>
    </source>
</evidence>
<accession>A0A2H0X794</accession>
<dbReference type="PRINTS" id="PR00059">
    <property type="entry name" value="RIBOSOMALL6"/>
</dbReference>
<evidence type="ECO:0000256" key="2">
    <source>
        <dbReference type="ARBA" id="ARBA00022980"/>
    </source>
</evidence>
<reference evidence="9" key="1">
    <citation type="submission" date="2017-09" db="EMBL/GenBank/DDBJ databases">
        <title>Depth-based differentiation of microbial function through sediment-hosted aquifers and enrichment of novel symbionts in the deep terrestrial subsurface.</title>
        <authorList>
            <person name="Probst A.J."/>
            <person name="Ladd B."/>
            <person name="Jarett J.K."/>
            <person name="Geller-Mcgrath D.E."/>
            <person name="Sieber C.M.K."/>
            <person name="Emerson J.B."/>
            <person name="Anantharaman K."/>
            <person name="Thomas B.C."/>
            <person name="Malmstrom R."/>
            <person name="Stieglmeier M."/>
            <person name="Klingl A."/>
            <person name="Woyke T."/>
            <person name="Ryan C.M."/>
            <person name="Banfield J.F."/>
        </authorList>
    </citation>
    <scope>NUCLEOTIDE SEQUENCE [LARGE SCALE GENOMIC DNA]</scope>
</reference>
<comment type="caution">
    <text evidence="8">The sequence shown here is derived from an EMBL/GenBank/DDBJ whole genome shotgun (WGS) entry which is preliminary data.</text>
</comment>
<protein>
    <recommendedName>
        <fullName evidence="4">Large ribosomal subunit protein uL6</fullName>
    </recommendedName>
</protein>
<dbReference type="EMBL" id="PEYW01000029">
    <property type="protein sequence ID" value="PIS20800.1"/>
    <property type="molecule type" value="Genomic_DNA"/>
</dbReference>
<dbReference type="InterPro" id="IPR019906">
    <property type="entry name" value="Ribosomal_uL6_bac-type"/>
</dbReference>
<dbReference type="GO" id="GO:0019843">
    <property type="term" value="F:rRNA binding"/>
    <property type="evidence" value="ECO:0007669"/>
    <property type="project" value="UniProtKB-UniRule"/>
</dbReference>
<dbReference type="Gene3D" id="3.90.930.12">
    <property type="entry name" value="Ribosomal protein L6, alpha-beta domain"/>
    <property type="match status" value="2"/>
</dbReference>
<dbReference type="InterPro" id="IPR020040">
    <property type="entry name" value="Ribosomal_uL6_a/b-dom"/>
</dbReference>
<keyword evidence="4 6" id="KW-0699">rRNA-binding</keyword>
<proteinExistence type="inferred from homology"/>
<dbReference type="GO" id="GO:0003735">
    <property type="term" value="F:structural constituent of ribosome"/>
    <property type="evidence" value="ECO:0007669"/>
    <property type="project" value="UniProtKB-UniRule"/>
</dbReference>
<dbReference type="GO" id="GO:0002181">
    <property type="term" value="P:cytoplasmic translation"/>
    <property type="evidence" value="ECO:0007669"/>
    <property type="project" value="TreeGrafter"/>
</dbReference>
<dbReference type="InterPro" id="IPR000702">
    <property type="entry name" value="Ribosomal_uL6-like"/>
</dbReference>
<organism evidence="8 9">
    <name type="scientific">candidate division WWE3 bacterium CG08_land_8_20_14_0_20_43_13</name>
    <dbReference type="NCBI Taxonomy" id="1975087"/>
    <lineage>
        <taxon>Bacteria</taxon>
        <taxon>Katanobacteria</taxon>
    </lineage>
</organism>
<comment type="subunit">
    <text evidence="4">Part of the 50S ribosomal subunit.</text>
</comment>
<dbReference type="PROSITE" id="PS00525">
    <property type="entry name" value="RIBOSOMAL_L6_1"/>
    <property type="match status" value="1"/>
</dbReference>
<dbReference type="InterPro" id="IPR036789">
    <property type="entry name" value="Ribosomal_uL6-like_a/b-dom_sf"/>
</dbReference>
<evidence type="ECO:0000313" key="9">
    <source>
        <dbReference type="Proteomes" id="UP000231414"/>
    </source>
</evidence>
<dbReference type="PIRSF" id="PIRSF002162">
    <property type="entry name" value="Ribosomal_L6"/>
    <property type="match status" value="1"/>
</dbReference>
<dbReference type="InterPro" id="IPR002358">
    <property type="entry name" value="Ribosomal_uL6_CS"/>
</dbReference>
<evidence type="ECO:0000259" key="7">
    <source>
        <dbReference type="Pfam" id="PF00347"/>
    </source>
</evidence>
<feature type="domain" description="Large ribosomal subunit protein uL6 alpha-beta" evidence="7">
    <location>
        <begin position="90"/>
        <end position="164"/>
    </location>
</feature>
<keyword evidence="4 6" id="KW-0694">RNA-binding</keyword>
<evidence type="ECO:0000256" key="1">
    <source>
        <dbReference type="ARBA" id="ARBA00009356"/>
    </source>
</evidence>
<sequence>MSRIGVRPIKIPSGVTVTLQDRRVTAVGQKGSAAIDLPLEVTAVVIDDTVRFSADKSSRRAREQFGLQRQLVSNMITGVIQGYRKGLELVGMGYRVSLNGKTLVLNIGFTHPVEISAPEGISFQVEGTTKIAVFGIDKQLVGEVAARIRKSRPPEPYKGKGICYEGEVVRRKAGKAGKASKL</sequence>
<dbReference type="AlphaFoldDB" id="A0A2H0X794"/>
<evidence type="ECO:0000313" key="8">
    <source>
        <dbReference type="EMBL" id="PIS20800.1"/>
    </source>
</evidence>
<keyword evidence="2 4" id="KW-0689">Ribosomal protein</keyword>
<evidence type="ECO:0000256" key="5">
    <source>
        <dbReference type="RuleBase" id="RU003869"/>
    </source>
</evidence>
<dbReference type="NCBIfam" id="TIGR03654">
    <property type="entry name" value="L6_bact"/>
    <property type="match status" value="1"/>
</dbReference>
<evidence type="ECO:0000256" key="6">
    <source>
        <dbReference type="RuleBase" id="RU003870"/>
    </source>
</evidence>
<evidence type="ECO:0000256" key="4">
    <source>
        <dbReference type="HAMAP-Rule" id="MF_01365"/>
    </source>
</evidence>
<dbReference type="HAMAP" id="MF_01365_B">
    <property type="entry name" value="Ribosomal_uL6_B"/>
    <property type="match status" value="1"/>
</dbReference>
<dbReference type="FunFam" id="3.90.930.12:FF:000001">
    <property type="entry name" value="50S ribosomal protein L6"/>
    <property type="match status" value="1"/>
</dbReference>
<dbReference type="Proteomes" id="UP000231414">
    <property type="component" value="Unassembled WGS sequence"/>
</dbReference>
<comment type="similarity">
    <text evidence="1 4 5">Belongs to the universal ribosomal protein uL6 family.</text>
</comment>
<gene>
    <name evidence="4" type="primary">rplF</name>
    <name evidence="8" type="ORF">COT52_02000</name>
</gene>
<keyword evidence="3 4" id="KW-0687">Ribonucleoprotein</keyword>